<dbReference type="Gene3D" id="3.40.30.10">
    <property type="entry name" value="Glutaredoxin"/>
    <property type="match status" value="1"/>
</dbReference>
<keyword evidence="1" id="KW-0676">Redox-active center</keyword>
<evidence type="ECO:0000313" key="3">
    <source>
        <dbReference type="EMBL" id="EFW93695.1"/>
    </source>
</evidence>
<name>E7QP42_HALPU</name>
<accession>E7QP42</accession>
<dbReference type="Proteomes" id="UP000184203">
    <property type="component" value="Unassembled WGS sequence"/>
</dbReference>
<dbReference type="GO" id="GO:0016491">
    <property type="term" value="F:oxidoreductase activity"/>
    <property type="evidence" value="ECO:0007669"/>
    <property type="project" value="InterPro"/>
</dbReference>
<reference evidence="3 5" key="1">
    <citation type="journal article" date="2014" name="ISME J.">
        <title>Trehalose/2-sulfotrehalose biosynthesis and glycine-betaine uptake are widely spread mechanisms for osmoadaptation in the Halobacteriales.</title>
        <authorList>
            <person name="Youssef N.H."/>
            <person name="Savage-Ashlock K.N."/>
            <person name="McCully A.L."/>
            <person name="Luedtke B."/>
            <person name="Shaw E.I."/>
            <person name="Hoff W.D."/>
            <person name="Elshahed M.S."/>
        </authorList>
    </citation>
    <scope>NUCLEOTIDE SEQUENCE [LARGE SCALE GENOMIC DNA]</scope>
    <source>
        <strain evidence="3 5">DX253</strain>
    </source>
</reference>
<dbReference type="EMBL" id="FRAN01000007">
    <property type="protein sequence ID" value="SHL48156.1"/>
    <property type="molecule type" value="Genomic_DNA"/>
</dbReference>
<evidence type="ECO:0000256" key="1">
    <source>
        <dbReference type="ARBA" id="ARBA00023284"/>
    </source>
</evidence>
<proteinExistence type="predicted"/>
<dbReference type="InterPro" id="IPR000866">
    <property type="entry name" value="AhpC/TSA"/>
</dbReference>
<dbReference type="InterPro" id="IPR036249">
    <property type="entry name" value="Thioredoxin-like_sf"/>
</dbReference>
<dbReference type="Pfam" id="PF00578">
    <property type="entry name" value="AhpC-TSA"/>
    <property type="match status" value="1"/>
</dbReference>
<evidence type="ECO:0000313" key="4">
    <source>
        <dbReference type="EMBL" id="SHL48156.1"/>
    </source>
</evidence>
<dbReference type="PANTHER" id="PTHR43110">
    <property type="entry name" value="THIOL PEROXIDASE"/>
    <property type="match status" value="1"/>
</dbReference>
<dbReference type="PATRIC" id="fig|797209.4.peg.197"/>
<feature type="domain" description="Thioredoxin" evidence="2">
    <location>
        <begin position="15"/>
        <end position="172"/>
    </location>
</feature>
<dbReference type="InterPro" id="IPR013766">
    <property type="entry name" value="Thioredoxin_domain"/>
</dbReference>
<dbReference type="PROSITE" id="PS51352">
    <property type="entry name" value="THIOREDOXIN_2"/>
    <property type="match status" value="1"/>
</dbReference>
<dbReference type="AlphaFoldDB" id="E7QP42"/>
<organism evidence="3 5">
    <name type="scientific">Haladaptatus paucihalophilus DX253</name>
    <dbReference type="NCBI Taxonomy" id="797209"/>
    <lineage>
        <taxon>Archaea</taxon>
        <taxon>Methanobacteriati</taxon>
        <taxon>Methanobacteriota</taxon>
        <taxon>Stenosarchaea group</taxon>
        <taxon>Halobacteria</taxon>
        <taxon>Halobacteriales</taxon>
        <taxon>Haladaptataceae</taxon>
        <taxon>Haladaptatus</taxon>
    </lineage>
</organism>
<dbReference type="RefSeq" id="WP_007976192.1">
    <property type="nucleotide sequence ID" value="NZ_AEMG01000002.1"/>
</dbReference>
<reference evidence="6" key="2">
    <citation type="submission" date="2016-11" db="EMBL/GenBank/DDBJ databases">
        <authorList>
            <person name="Varghese N."/>
            <person name="Submissions S."/>
        </authorList>
    </citation>
    <scope>NUCLEOTIDE SEQUENCE [LARGE SCALE GENOMIC DNA]</scope>
    <source>
        <strain evidence="6">DX253</strain>
    </source>
</reference>
<dbReference type="eggNOG" id="arCOG00315">
    <property type="taxonomic scope" value="Archaea"/>
</dbReference>
<evidence type="ECO:0000313" key="6">
    <source>
        <dbReference type="Proteomes" id="UP000184203"/>
    </source>
</evidence>
<dbReference type="SUPFAM" id="SSF52833">
    <property type="entry name" value="Thioredoxin-like"/>
    <property type="match status" value="1"/>
</dbReference>
<keyword evidence="6" id="KW-1185">Reference proteome</keyword>
<dbReference type="Proteomes" id="UP000003751">
    <property type="component" value="Unassembled WGS sequence"/>
</dbReference>
<dbReference type="GO" id="GO:0016209">
    <property type="term" value="F:antioxidant activity"/>
    <property type="evidence" value="ECO:0007669"/>
    <property type="project" value="InterPro"/>
</dbReference>
<protein>
    <submittedName>
        <fullName evidence="4">Peroxiredoxin</fullName>
    </submittedName>
</protein>
<reference evidence="4" key="3">
    <citation type="submission" date="2016-11" db="EMBL/GenBank/DDBJ databases">
        <authorList>
            <person name="Jaros S."/>
            <person name="Januszkiewicz K."/>
            <person name="Wedrychowicz H."/>
        </authorList>
    </citation>
    <scope>NUCLEOTIDE SEQUENCE [LARGE SCALE GENOMIC DNA]</scope>
    <source>
        <strain evidence="4">DX253</strain>
    </source>
</reference>
<evidence type="ECO:0000259" key="2">
    <source>
        <dbReference type="PROSITE" id="PS51352"/>
    </source>
</evidence>
<dbReference type="EMBL" id="AEMG01000002">
    <property type="protein sequence ID" value="EFW93695.1"/>
    <property type="molecule type" value="Genomic_DNA"/>
</dbReference>
<evidence type="ECO:0000313" key="5">
    <source>
        <dbReference type="Proteomes" id="UP000003751"/>
    </source>
</evidence>
<dbReference type="PANTHER" id="PTHR43110:SF1">
    <property type="entry name" value="THIOL PEROXIDASE"/>
    <property type="match status" value="1"/>
</dbReference>
<dbReference type="STRING" id="797209.GCA_000376445_01990"/>
<dbReference type="OrthoDB" id="334647at2157"/>
<sequence length="172" mass="19799">MVDFEVVELPPSDHPEVGETAPDFTRPLVDAELWEDVSLSDITDDGRTLLVFHGMDGAFPATYVWNELRDRAWDDEYDVQIVGVSISTPYEHKTFIEEREMEYRLFSDPANDVGKSYGIEHELDGMEGISEPRPAMFLLDEDRTVEYAWVAAEWPDFPDYDEVKQALADWSE</sequence>
<gene>
    <name evidence="4" type="ORF">SAMN05444342_3919</name>
    <name evidence="3" type="ORF">ZOD2009_01090</name>
</gene>
<dbReference type="InterPro" id="IPR050455">
    <property type="entry name" value="Tpx_Peroxidase_subfamily"/>
</dbReference>